<sequence length="403" mass="46264">MTDSANAPDFYPAQLNPVLVRLVQSFGWAIAPLKYHLNLEVEQADLDKIKALGDNRVVLMPNHPTFDDGIVLLLLSTRLGELFNYLVAHENFQGLQGKLLQLGGAYSIRRGVGDRASIAYTLKRLAESACRMVIFPEGGCSFQNDLVQPFRSGAIHLPLQAMNRLVKQNKTVPHFYLVPISLKYRYTRPMNREIDRILSQLEGELNLVPQTSDLYKRLRAVGERVLESLERDYTIEYETEEPRDWNQRITAIQTQVLERCETQLNLTPAPQMPARERVYKIQAMLESQGEELSAQERADIYRATMQLINFDAIYDGYVAAVPTQERFLDTLTRLEREVFRIDQPRPKGYRRAIVRVGDPIDLKDYFAAYQSNRTETVEKLTQMVQNAVQRNLDIMTSDPKPNN</sequence>
<dbReference type="AlphaFoldDB" id="A0A8J7E0Q3"/>
<evidence type="ECO:0000256" key="1">
    <source>
        <dbReference type="ARBA" id="ARBA00022679"/>
    </source>
</evidence>
<dbReference type="Pfam" id="PF01553">
    <property type="entry name" value="Acyltransferase"/>
    <property type="match status" value="1"/>
</dbReference>
<dbReference type="SUPFAM" id="SSF69593">
    <property type="entry name" value="Glycerol-3-phosphate (1)-acyltransferase"/>
    <property type="match status" value="1"/>
</dbReference>
<feature type="domain" description="Phospholipid/glycerol acyltransferase" evidence="3">
    <location>
        <begin position="57"/>
        <end position="185"/>
    </location>
</feature>
<dbReference type="SMART" id="SM00563">
    <property type="entry name" value="PlsC"/>
    <property type="match status" value="1"/>
</dbReference>
<evidence type="ECO:0000313" key="4">
    <source>
        <dbReference type="EMBL" id="MBE9118407.1"/>
    </source>
</evidence>
<accession>A0A8J7E0Q3</accession>
<evidence type="ECO:0000259" key="3">
    <source>
        <dbReference type="SMART" id="SM00563"/>
    </source>
</evidence>
<protein>
    <submittedName>
        <fullName evidence="4">1-acyl-sn-glycerol-3-phosphate acyltransferase</fullName>
    </submittedName>
</protein>
<comment type="caution">
    <text evidence="4">The sequence shown here is derived from an EMBL/GenBank/DDBJ whole genome shotgun (WGS) entry which is preliminary data.</text>
</comment>
<name>A0A8J7E0Q3_9CYAN</name>
<keyword evidence="1" id="KW-0808">Transferase</keyword>
<dbReference type="PANTHER" id="PTHR10434:SF11">
    <property type="entry name" value="1-ACYL-SN-GLYCEROL-3-PHOSPHATE ACYLTRANSFERASE"/>
    <property type="match status" value="1"/>
</dbReference>
<organism evidence="4 5">
    <name type="scientific">Lusitaniella coriacea LEGE 07157</name>
    <dbReference type="NCBI Taxonomy" id="945747"/>
    <lineage>
        <taxon>Bacteria</taxon>
        <taxon>Bacillati</taxon>
        <taxon>Cyanobacteriota</taxon>
        <taxon>Cyanophyceae</taxon>
        <taxon>Spirulinales</taxon>
        <taxon>Lusitaniellaceae</taxon>
        <taxon>Lusitaniella</taxon>
    </lineage>
</organism>
<dbReference type="InterPro" id="IPR002123">
    <property type="entry name" value="Plipid/glycerol_acylTrfase"/>
</dbReference>
<dbReference type="PANTHER" id="PTHR10434">
    <property type="entry name" value="1-ACYL-SN-GLYCEROL-3-PHOSPHATE ACYLTRANSFERASE"/>
    <property type="match status" value="1"/>
</dbReference>
<dbReference type="GO" id="GO:0006654">
    <property type="term" value="P:phosphatidic acid biosynthetic process"/>
    <property type="evidence" value="ECO:0007669"/>
    <property type="project" value="TreeGrafter"/>
</dbReference>
<keyword evidence="2 4" id="KW-0012">Acyltransferase</keyword>
<dbReference type="RefSeq" id="WP_194031492.1">
    <property type="nucleotide sequence ID" value="NZ_JADEWZ010000046.1"/>
</dbReference>
<dbReference type="GO" id="GO:0003841">
    <property type="term" value="F:1-acylglycerol-3-phosphate O-acyltransferase activity"/>
    <property type="evidence" value="ECO:0007669"/>
    <property type="project" value="TreeGrafter"/>
</dbReference>
<dbReference type="EMBL" id="JADEWZ010000046">
    <property type="protein sequence ID" value="MBE9118407.1"/>
    <property type="molecule type" value="Genomic_DNA"/>
</dbReference>
<evidence type="ECO:0000313" key="5">
    <source>
        <dbReference type="Proteomes" id="UP000654482"/>
    </source>
</evidence>
<proteinExistence type="predicted"/>
<keyword evidence="5" id="KW-1185">Reference proteome</keyword>
<reference evidence="4" key="1">
    <citation type="submission" date="2020-10" db="EMBL/GenBank/DDBJ databases">
        <authorList>
            <person name="Castelo-Branco R."/>
            <person name="Eusebio N."/>
            <person name="Adriana R."/>
            <person name="Vieira A."/>
            <person name="Brugerolle De Fraissinette N."/>
            <person name="Rezende De Castro R."/>
            <person name="Schneider M.P."/>
            <person name="Vasconcelos V."/>
            <person name="Leao P.N."/>
        </authorList>
    </citation>
    <scope>NUCLEOTIDE SEQUENCE</scope>
    <source>
        <strain evidence="4">LEGE 07157</strain>
    </source>
</reference>
<gene>
    <name evidence="4" type="ORF">IQ249_21175</name>
</gene>
<dbReference type="Proteomes" id="UP000654482">
    <property type="component" value="Unassembled WGS sequence"/>
</dbReference>
<evidence type="ECO:0000256" key="2">
    <source>
        <dbReference type="ARBA" id="ARBA00023315"/>
    </source>
</evidence>